<feature type="compositionally biased region" description="Basic and acidic residues" evidence="2">
    <location>
        <begin position="455"/>
        <end position="535"/>
    </location>
</feature>
<feature type="compositionally biased region" description="Basic residues" evidence="2">
    <location>
        <begin position="1373"/>
        <end position="1385"/>
    </location>
</feature>
<feature type="compositionally biased region" description="Acidic residues" evidence="2">
    <location>
        <begin position="993"/>
        <end position="1009"/>
    </location>
</feature>
<feature type="compositionally biased region" description="Basic and acidic residues" evidence="2">
    <location>
        <begin position="2220"/>
        <end position="2252"/>
    </location>
</feature>
<feature type="compositionally biased region" description="Basic and acidic residues" evidence="2">
    <location>
        <begin position="1453"/>
        <end position="1471"/>
    </location>
</feature>
<dbReference type="Pfam" id="PF00249">
    <property type="entry name" value="Myb_DNA-binding"/>
    <property type="match status" value="2"/>
</dbReference>
<feature type="compositionally biased region" description="Polar residues" evidence="2">
    <location>
        <begin position="828"/>
        <end position="842"/>
    </location>
</feature>
<reference evidence="4" key="1">
    <citation type="journal article" date="2020" name="Stud. Mycol.">
        <title>101 Dothideomycetes genomes: a test case for predicting lifestyles and emergence of pathogens.</title>
        <authorList>
            <person name="Haridas S."/>
            <person name="Albert R."/>
            <person name="Binder M."/>
            <person name="Bloem J."/>
            <person name="Labutti K."/>
            <person name="Salamov A."/>
            <person name="Andreopoulos B."/>
            <person name="Baker S."/>
            <person name="Barry K."/>
            <person name="Bills G."/>
            <person name="Bluhm B."/>
            <person name="Cannon C."/>
            <person name="Castanera R."/>
            <person name="Culley D."/>
            <person name="Daum C."/>
            <person name="Ezra D."/>
            <person name="Gonzalez J."/>
            <person name="Henrissat B."/>
            <person name="Kuo A."/>
            <person name="Liang C."/>
            <person name="Lipzen A."/>
            <person name="Lutzoni F."/>
            <person name="Magnuson J."/>
            <person name="Mondo S."/>
            <person name="Nolan M."/>
            <person name="Ohm R."/>
            <person name="Pangilinan J."/>
            <person name="Park H.-J."/>
            <person name="Ramirez L."/>
            <person name="Alfaro M."/>
            <person name="Sun H."/>
            <person name="Tritt A."/>
            <person name="Yoshinaga Y."/>
            <person name="Zwiers L.-H."/>
            <person name="Turgeon B."/>
            <person name="Goodwin S."/>
            <person name="Spatafora J."/>
            <person name="Crous P."/>
            <person name="Grigoriev I."/>
        </authorList>
    </citation>
    <scope>NUCLEOTIDE SEQUENCE</scope>
    <source>
        <strain evidence="4">SCOH1-5</strain>
    </source>
</reference>
<feature type="compositionally biased region" description="Basic and acidic residues" evidence="2">
    <location>
        <begin position="905"/>
        <end position="918"/>
    </location>
</feature>
<dbReference type="InterPro" id="IPR051571">
    <property type="entry name" value="N-CoR_corepressor"/>
</dbReference>
<evidence type="ECO:0000313" key="5">
    <source>
        <dbReference type="Proteomes" id="UP000799539"/>
    </source>
</evidence>
<feature type="region of interest" description="Disordered" evidence="2">
    <location>
        <begin position="1256"/>
        <end position="1283"/>
    </location>
</feature>
<feature type="compositionally biased region" description="Polar residues" evidence="2">
    <location>
        <begin position="1924"/>
        <end position="1937"/>
    </location>
</feature>
<feature type="compositionally biased region" description="Polar residues" evidence="2">
    <location>
        <begin position="2012"/>
        <end position="2033"/>
    </location>
</feature>
<feature type="region of interest" description="Disordered" evidence="2">
    <location>
        <begin position="280"/>
        <end position="1009"/>
    </location>
</feature>
<feature type="compositionally biased region" description="Basic and acidic residues" evidence="2">
    <location>
        <begin position="2201"/>
        <end position="2213"/>
    </location>
</feature>
<keyword evidence="1" id="KW-0175">Coiled coil</keyword>
<dbReference type="PANTHER" id="PTHR13992">
    <property type="entry name" value="NUCLEAR RECEPTOR CO-REPRESSOR RELATED NCOR"/>
    <property type="match status" value="1"/>
</dbReference>
<dbReference type="GO" id="GO:0034967">
    <property type="term" value="C:Set3 complex"/>
    <property type="evidence" value="ECO:0007669"/>
    <property type="project" value="TreeGrafter"/>
</dbReference>
<dbReference type="EMBL" id="ML992693">
    <property type="protein sequence ID" value="KAF2208562.1"/>
    <property type="molecule type" value="Genomic_DNA"/>
</dbReference>
<dbReference type="PROSITE" id="PS51293">
    <property type="entry name" value="SANT"/>
    <property type="match status" value="1"/>
</dbReference>
<name>A0A6A6F443_9PEZI</name>
<dbReference type="CDD" id="cd00167">
    <property type="entry name" value="SANT"/>
    <property type="match status" value="2"/>
</dbReference>
<feature type="coiled-coil region" evidence="1">
    <location>
        <begin position="1148"/>
        <end position="1215"/>
    </location>
</feature>
<feature type="compositionally biased region" description="Low complexity" evidence="2">
    <location>
        <begin position="856"/>
        <end position="866"/>
    </location>
</feature>
<dbReference type="GO" id="GO:0006357">
    <property type="term" value="P:regulation of transcription by RNA polymerase II"/>
    <property type="evidence" value="ECO:0007669"/>
    <property type="project" value="TreeGrafter"/>
</dbReference>
<accession>A0A6A6F443</accession>
<feature type="compositionally biased region" description="Polar residues" evidence="2">
    <location>
        <begin position="1839"/>
        <end position="1853"/>
    </location>
</feature>
<dbReference type="Gene3D" id="1.10.10.60">
    <property type="entry name" value="Homeodomain-like"/>
    <property type="match status" value="1"/>
</dbReference>
<dbReference type="Gene3D" id="1.20.58.1880">
    <property type="match status" value="1"/>
</dbReference>
<feature type="compositionally biased region" description="Basic and acidic residues" evidence="2">
    <location>
        <begin position="2287"/>
        <end position="2313"/>
    </location>
</feature>
<dbReference type="OrthoDB" id="10258692at2759"/>
<feature type="compositionally biased region" description="Polar residues" evidence="2">
    <location>
        <begin position="971"/>
        <end position="980"/>
    </location>
</feature>
<protein>
    <recommendedName>
        <fullName evidence="3">SANT domain-containing protein</fullName>
    </recommendedName>
</protein>
<feature type="compositionally biased region" description="Basic and acidic residues" evidence="2">
    <location>
        <begin position="930"/>
        <end position="966"/>
    </location>
</feature>
<feature type="compositionally biased region" description="Low complexity" evidence="2">
    <location>
        <begin position="623"/>
        <end position="633"/>
    </location>
</feature>
<evidence type="ECO:0000313" key="4">
    <source>
        <dbReference type="EMBL" id="KAF2208562.1"/>
    </source>
</evidence>
<feature type="compositionally biased region" description="Polar residues" evidence="2">
    <location>
        <begin position="2042"/>
        <end position="2054"/>
    </location>
</feature>
<organism evidence="4 5">
    <name type="scientific">Cercospora zeae-maydis SCOH1-5</name>
    <dbReference type="NCBI Taxonomy" id="717836"/>
    <lineage>
        <taxon>Eukaryota</taxon>
        <taxon>Fungi</taxon>
        <taxon>Dikarya</taxon>
        <taxon>Ascomycota</taxon>
        <taxon>Pezizomycotina</taxon>
        <taxon>Dothideomycetes</taxon>
        <taxon>Dothideomycetidae</taxon>
        <taxon>Mycosphaerellales</taxon>
        <taxon>Mycosphaerellaceae</taxon>
        <taxon>Cercospora</taxon>
    </lineage>
</organism>
<feature type="compositionally biased region" description="Polar residues" evidence="2">
    <location>
        <begin position="2142"/>
        <end position="2153"/>
    </location>
</feature>
<feature type="compositionally biased region" description="Basic and acidic residues" evidence="2">
    <location>
        <begin position="2321"/>
        <end position="2336"/>
    </location>
</feature>
<feature type="compositionally biased region" description="Pro residues" evidence="2">
    <location>
        <begin position="1770"/>
        <end position="1781"/>
    </location>
</feature>
<dbReference type="InterPro" id="IPR017884">
    <property type="entry name" value="SANT_dom"/>
</dbReference>
<dbReference type="InterPro" id="IPR009057">
    <property type="entry name" value="Homeodomain-like_sf"/>
</dbReference>
<feature type="compositionally biased region" description="Basic and acidic residues" evidence="2">
    <location>
        <begin position="1620"/>
        <end position="1633"/>
    </location>
</feature>
<proteinExistence type="predicted"/>
<feature type="compositionally biased region" description="Basic and acidic residues" evidence="2">
    <location>
        <begin position="1855"/>
        <end position="1865"/>
    </location>
</feature>
<feature type="compositionally biased region" description="Polar residues" evidence="2">
    <location>
        <begin position="1885"/>
        <end position="1901"/>
    </location>
</feature>
<feature type="compositionally biased region" description="Basic and acidic residues" evidence="2">
    <location>
        <begin position="1061"/>
        <end position="1077"/>
    </location>
</feature>
<feature type="compositionally biased region" description="Polar residues" evidence="2">
    <location>
        <begin position="1684"/>
        <end position="1704"/>
    </location>
</feature>
<dbReference type="Proteomes" id="UP000799539">
    <property type="component" value="Unassembled WGS sequence"/>
</dbReference>
<dbReference type="SUPFAM" id="SSF46689">
    <property type="entry name" value="Homeodomain-like"/>
    <property type="match status" value="2"/>
</dbReference>
<gene>
    <name evidence="4" type="ORF">CERZMDRAFT_87643</name>
</gene>
<evidence type="ECO:0000259" key="3">
    <source>
        <dbReference type="PROSITE" id="PS51293"/>
    </source>
</evidence>
<evidence type="ECO:0000256" key="2">
    <source>
        <dbReference type="SAM" id="MobiDB-lite"/>
    </source>
</evidence>
<sequence>MRQPSGSQHSTGRQPLLLQDSSSCAASVGAFARCVSWPTTTRCHDNTVIITQARCTAQHSRTMPSPCPAAPLRAHYCTAAAAAAAAAAAGDAPQFETLSAKKSRPFLAAAQHVERTAFTILPEFGELFGRRQPDLEHPVVGDRRLFDRSKTASFGASRPPHASVSCPLASHLRRIPRAARCDFSCARCTRTLAFSSPFASAARFSPPGHTPAEEFEPGPAIRYATRFCGLTRPSACTCTSSLSCVPNASLTSTTSQETRIGAPRSWPTYNSFWMSYRGGSNYRGPADRSRSPPRFADRRGSSANVFDARHAAANPLRSGSDAPRGPRSQFDGPPRGPPPALQPSANTSRPSLRDAPPLGSGARPFRERDYPDRRDRSPPPRERSPPRKFPEQRELPPRDIDVRSARRVSRDGPPSAGSSYSDGVPFTGSSYRGGGFRGRGRGDFEFRGATRGGRRTLDDRGGDLFPTRRERSPPPRFGRDLSRDGRDPERRDDRRFERREDERRPDWVDRERERDRIDLERSRRDPPPARLDTRPPSDNIPNASASYAATAAPPVNPERLAIIESSGGDTGLRRPSAAPLTPATQRRDPPPEPAYLNGRADAAAQRYGSRGSSPPTQAPPVPAFSFSIAPSSANNQPPQTSKPVAEPRAAGQDYAHSPELAQHPTDDRPVPPSNAPTAPKAAPLAPKAHHASPPATAPRAPRALELDAVIPPSNRLHGVRSLDNIAGSNRIESHATQPPSSMPPSPGATRHTLPHLAQPISPNPPQAPRFDISAPTGPKAVRPPVAQTSVSPRPPFTSPRSDVGAFQPTAPARSGTPPPTAPSGPRRQSFSVSPKVATSSVPTAPKAARAVPPSMPRMGPAPAAAAPRPPERPPFAPSGPRSQLQWNQWRRPPPSGPSSYPSVPAKRDSNGDEKERQEQLANTEGQVSADAKHEHEDGQTKPAQEHDIIAAVKMEDPMDVDREPAKRKSSLSHSQATTRASFFGGTLPRSEENIIDSSDEEDDELDEDEDATLLEAKHARRERELRAKLHDLSAPQFRATSPLESIARLARLSVRDLGRLDEQRADLMDVDEGDARGDVPAATHSSGSEEGPEVTTPRAAQDLDVTIRDADDEVDMAHLPRRRSPEPVSLPYLIKPEEVLPLHESDMFQETIQEIEDEEAEVEAVLHEDFQLERDIVHDAEVDFAGVYAQWREECEGLERVKEEQEKLERQLSTEPGPVPEAPLMPLITPILEGRRLHKNSSEYEIERVIRESEETARIEQERQDREAKKVQADMEKEARLPDQETQEVLDRDALVNTNRLRDPGKLLRVFSYEPPPDTFTEHEQEVFIAAFKDTPKKWGEIASLLEGRTYKDCIHHYYANKWDGRFRDNRTKKFKGGRRGRGGKASRPSRGSALMADLNRGEDVPQTTDTTTGRPKRAAAPTTFGEREIEAKGTLVGPSPIKKPGAGSNKDASGEEKPAKKQRRTGEGKPGRKGKTQLAPLAAAAPGMSPHKPPPPQPKDEFARLNGPSLEEAGLLANFQGAPRTIMQHDGHAMFGQEAMHPQMLMEDVEAGRLPVQPAKQSASSYWSVPEQTDFAKYIAHFGTDFAAIANHMGTKTQTMIKNHFQRQVDGGRADLAEQAEHADQRRARGEDMGPPPTPTPITKRKYENPQTSTPRALAPQTDAMDVDEPPAGPRPPMPHQASPPQLQTKPRYTGSAQGTPIQAQRVIPSPMPPAATPASSMPPNVPMNRGGLQHPLGPRFGLLAETRAEPRPNMQPTSMFRVGQDAGPAPPRSQPPPPQLTRTLSNAPPPEFLQSLEQNLHAEQSRAFRMQAQNEHEARMEHQQPRPHPGIPRTHGSPVNMNISTNSTAMPTQERRRDFEDRVGTPARSGFSGVSSRPALVNPNPSAGSGPQFGVSTMSALGRPYNPSPPKLETPRPGSGSTGTPLQQASIASNVPTPAPAPTPAPEPPKKSNLMSILNSEPEETKPAVKKDSLPSAATTRVASPAPPYSSAPTPQPMTNMPSARRETFGQPNAPHSQFQRGPFAQSVSTPGPSPVTLKQEPSNGGASTLQQAPKHEWQPRMSHASQPSPPAPAPLDRDPRDSRSGYPFANHRTMFSGLNPPARANPSPPPGMLGHSRTPSLTQSGPQRDSARSVHVGGSTATQPPLSSLQYGRPESIAPFSQAPPQSTNRAHHSHNNSISQGGSILERFHGGGQSYIAREEAARREEEQRAFQARMADQERAHAIQREREAYHRQAEAEQHELRHREAYSQRAPPMHHQPLSGFGSNPFSSGRQSLGGMSLRDMATRDAELAMQDHRHREQLEHERRRVGDQGPPPFGRERDALPGPHVDRYGQRPPPLADDRPPMFRRQTPQNGGGYGFPPPGPPPPGRR</sequence>
<feature type="compositionally biased region" description="Low complexity" evidence="2">
    <location>
        <begin position="543"/>
        <end position="552"/>
    </location>
</feature>
<feature type="compositionally biased region" description="Pro residues" evidence="2">
    <location>
        <begin position="1987"/>
        <end position="1998"/>
    </location>
</feature>
<feature type="compositionally biased region" description="Pro residues" evidence="2">
    <location>
        <begin position="2363"/>
        <end position="2374"/>
    </location>
</feature>
<feature type="compositionally biased region" description="Polar residues" evidence="2">
    <location>
        <begin position="2267"/>
        <end position="2277"/>
    </location>
</feature>
<feature type="compositionally biased region" description="Basic and acidic residues" evidence="2">
    <location>
        <begin position="1816"/>
        <end position="1826"/>
    </location>
</feature>
<feature type="region of interest" description="Disordered" evidence="2">
    <location>
        <begin position="1369"/>
        <end position="1505"/>
    </location>
</feature>
<feature type="compositionally biased region" description="Polar residues" evidence="2">
    <location>
        <begin position="2120"/>
        <end position="2130"/>
    </location>
</feature>
<feature type="compositionally biased region" description="Low complexity" evidence="2">
    <location>
        <begin position="675"/>
        <end position="703"/>
    </location>
</feature>
<feature type="region of interest" description="Disordered" evidence="2">
    <location>
        <begin position="1061"/>
        <end position="1102"/>
    </location>
</feature>
<feature type="domain" description="SANT" evidence="3">
    <location>
        <begin position="1315"/>
        <end position="1366"/>
    </location>
</feature>
<feature type="compositionally biased region" description="Pro residues" evidence="2">
    <location>
        <begin position="1939"/>
        <end position="1949"/>
    </location>
</feature>
<dbReference type="SMART" id="SM00717">
    <property type="entry name" value="SANT"/>
    <property type="match status" value="2"/>
</dbReference>
<feature type="region of interest" description="Disordered" evidence="2">
    <location>
        <begin position="1620"/>
        <end position="2374"/>
    </location>
</feature>
<evidence type="ECO:0000256" key="1">
    <source>
        <dbReference type="SAM" id="Coils"/>
    </source>
</evidence>
<keyword evidence="5" id="KW-1185">Reference proteome</keyword>
<feature type="compositionally biased region" description="Basic and acidic residues" evidence="2">
    <location>
        <begin position="285"/>
        <end position="300"/>
    </location>
</feature>
<feature type="compositionally biased region" description="Basic and acidic residues" evidence="2">
    <location>
        <begin position="1965"/>
        <end position="1975"/>
    </location>
</feature>
<feature type="compositionally biased region" description="Basic and acidic residues" evidence="2">
    <location>
        <begin position="364"/>
        <end position="410"/>
    </location>
</feature>
<dbReference type="PANTHER" id="PTHR13992:SF39">
    <property type="entry name" value="SMRTER, ISOFORM G"/>
    <property type="match status" value="1"/>
</dbReference>
<dbReference type="InterPro" id="IPR001005">
    <property type="entry name" value="SANT/Myb"/>
</dbReference>